<evidence type="ECO:0000256" key="10">
    <source>
        <dbReference type="ARBA" id="ARBA00022989"/>
    </source>
</evidence>
<evidence type="ECO:0000313" key="24">
    <source>
        <dbReference type="Proteomes" id="UP000244962"/>
    </source>
</evidence>
<keyword evidence="8" id="KW-0133">Cell shape</keyword>
<keyword evidence="13" id="KW-0961">Cell wall biogenesis/degradation</keyword>
<feature type="transmembrane region" description="Helical" evidence="22">
    <location>
        <begin position="167"/>
        <end position="183"/>
    </location>
</feature>
<evidence type="ECO:0000256" key="21">
    <source>
        <dbReference type="ARBA" id="ARBA00049966"/>
    </source>
</evidence>
<evidence type="ECO:0000256" key="22">
    <source>
        <dbReference type="SAM" id="Phobius"/>
    </source>
</evidence>
<dbReference type="EC" id="2.4.99.28" evidence="19"/>
<protein>
    <recommendedName>
        <fullName evidence="17">Probable peptidoglycan glycosyltransferase FtsW</fullName>
        <ecNumber evidence="19">2.4.99.28</ecNumber>
    </recommendedName>
    <alternativeName>
        <fullName evidence="18">Cell division protein FtsW</fullName>
    </alternativeName>
    <alternativeName>
        <fullName evidence="15">Cell wall polymerase</fullName>
    </alternativeName>
    <alternativeName>
        <fullName evidence="14">Peptidoglycan polymerase</fullName>
    </alternativeName>
</protein>
<feature type="transmembrane region" description="Helical" evidence="22">
    <location>
        <begin position="328"/>
        <end position="352"/>
    </location>
</feature>
<keyword evidence="7 22" id="KW-0812">Transmembrane</keyword>
<dbReference type="GO" id="GO:0009252">
    <property type="term" value="P:peptidoglycan biosynthetic process"/>
    <property type="evidence" value="ECO:0007669"/>
    <property type="project" value="UniProtKB-KW"/>
</dbReference>
<evidence type="ECO:0000256" key="9">
    <source>
        <dbReference type="ARBA" id="ARBA00022984"/>
    </source>
</evidence>
<evidence type="ECO:0000256" key="20">
    <source>
        <dbReference type="ARBA" id="ARBA00049902"/>
    </source>
</evidence>
<dbReference type="GO" id="GO:0008360">
    <property type="term" value="P:regulation of cell shape"/>
    <property type="evidence" value="ECO:0007669"/>
    <property type="project" value="UniProtKB-KW"/>
</dbReference>
<dbReference type="PANTHER" id="PTHR30474:SF2">
    <property type="entry name" value="PEPTIDOGLYCAN GLYCOSYLTRANSFERASE FTSW-RELATED"/>
    <property type="match status" value="1"/>
</dbReference>
<evidence type="ECO:0000256" key="11">
    <source>
        <dbReference type="ARBA" id="ARBA00023136"/>
    </source>
</evidence>
<evidence type="ECO:0000256" key="8">
    <source>
        <dbReference type="ARBA" id="ARBA00022960"/>
    </source>
</evidence>
<dbReference type="InterPro" id="IPR018365">
    <property type="entry name" value="Cell_cycle_FtsW-rel_CS"/>
</dbReference>
<dbReference type="GO" id="GO:0008955">
    <property type="term" value="F:peptidoglycan glycosyltransferase activity"/>
    <property type="evidence" value="ECO:0007669"/>
    <property type="project" value="UniProtKB-EC"/>
</dbReference>
<keyword evidence="10 22" id="KW-1133">Transmembrane helix</keyword>
<dbReference type="EMBL" id="QEFB01000001">
    <property type="protein sequence ID" value="PWC07841.1"/>
    <property type="molecule type" value="Genomic_DNA"/>
</dbReference>
<accession>A0A2U1TG31</accession>
<evidence type="ECO:0000256" key="13">
    <source>
        <dbReference type="ARBA" id="ARBA00023316"/>
    </source>
</evidence>
<evidence type="ECO:0000256" key="17">
    <source>
        <dbReference type="ARBA" id="ARBA00041185"/>
    </source>
</evidence>
<keyword evidence="24" id="KW-1185">Reference proteome</keyword>
<feature type="transmembrane region" description="Helical" evidence="22">
    <location>
        <begin position="212"/>
        <end position="230"/>
    </location>
</feature>
<keyword evidence="9" id="KW-0573">Peptidoglycan synthesis</keyword>
<feature type="transmembrane region" description="Helical" evidence="22">
    <location>
        <begin position="100"/>
        <end position="120"/>
    </location>
</feature>
<reference evidence="24" key="1">
    <citation type="submission" date="2018-04" db="EMBL/GenBank/DDBJ databases">
        <authorList>
            <person name="Liu S."/>
            <person name="Wang Z."/>
            <person name="Li J."/>
        </authorList>
    </citation>
    <scope>NUCLEOTIDE SEQUENCE [LARGE SCALE GENOMIC DNA]</scope>
    <source>
        <strain evidence="24">622</strain>
    </source>
</reference>
<evidence type="ECO:0000256" key="4">
    <source>
        <dbReference type="ARBA" id="ARBA00022618"/>
    </source>
</evidence>
<feature type="transmembrane region" description="Helical" evidence="22">
    <location>
        <begin position="34"/>
        <end position="54"/>
    </location>
</feature>
<proteinExistence type="inferred from homology"/>
<dbReference type="PANTHER" id="PTHR30474">
    <property type="entry name" value="CELL CYCLE PROTEIN"/>
    <property type="match status" value="1"/>
</dbReference>
<keyword evidence="6" id="KW-0808">Transferase</keyword>
<evidence type="ECO:0000256" key="16">
    <source>
        <dbReference type="ARBA" id="ARBA00038053"/>
    </source>
</evidence>
<comment type="similarity">
    <text evidence="16">Belongs to the SEDS family. FtsW subfamily.</text>
</comment>
<comment type="function">
    <text evidence="21">Peptidoglycan polymerase that is essential for cell division.</text>
</comment>
<dbReference type="GO" id="GO:0015648">
    <property type="term" value="F:lipid-linked peptidoglycan transporter activity"/>
    <property type="evidence" value="ECO:0007669"/>
    <property type="project" value="TreeGrafter"/>
</dbReference>
<evidence type="ECO:0000256" key="19">
    <source>
        <dbReference type="ARBA" id="ARBA00044770"/>
    </source>
</evidence>
<feature type="transmembrane region" description="Helical" evidence="22">
    <location>
        <begin position="298"/>
        <end position="321"/>
    </location>
</feature>
<feature type="transmembrane region" description="Helical" evidence="22">
    <location>
        <begin position="140"/>
        <end position="155"/>
    </location>
</feature>
<feature type="transmembrane region" description="Helical" evidence="22">
    <location>
        <begin position="189"/>
        <end position="205"/>
    </location>
</feature>
<evidence type="ECO:0000256" key="5">
    <source>
        <dbReference type="ARBA" id="ARBA00022676"/>
    </source>
</evidence>
<evidence type="ECO:0000256" key="15">
    <source>
        <dbReference type="ARBA" id="ARBA00033270"/>
    </source>
</evidence>
<dbReference type="InterPro" id="IPR001182">
    <property type="entry name" value="FtsW/RodA"/>
</dbReference>
<comment type="pathway">
    <text evidence="2">Cell wall biogenesis; peptidoglycan biosynthesis.</text>
</comment>
<keyword evidence="3" id="KW-1003">Cell membrane</keyword>
<evidence type="ECO:0000256" key="14">
    <source>
        <dbReference type="ARBA" id="ARBA00032370"/>
    </source>
</evidence>
<feature type="transmembrane region" description="Helical" evidence="22">
    <location>
        <begin position="364"/>
        <end position="386"/>
    </location>
</feature>
<comment type="catalytic activity">
    <reaction evidence="20">
        <text>[GlcNAc-(1-&gt;4)-Mur2Ac(oyl-L-Ala-gamma-D-Glu-L-Lys-D-Ala-D-Ala)](n)-di-trans,octa-cis-undecaprenyl diphosphate + beta-D-GlcNAc-(1-&gt;4)-Mur2Ac(oyl-L-Ala-gamma-D-Glu-L-Lys-D-Ala-D-Ala)-di-trans,octa-cis-undecaprenyl diphosphate = [GlcNAc-(1-&gt;4)-Mur2Ac(oyl-L-Ala-gamma-D-Glu-L-Lys-D-Ala-D-Ala)](n+1)-di-trans,octa-cis-undecaprenyl diphosphate + di-trans,octa-cis-undecaprenyl diphosphate + H(+)</text>
        <dbReference type="Rhea" id="RHEA:23708"/>
        <dbReference type="Rhea" id="RHEA-COMP:9602"/>
        <dbReference type="Rhea" id="RHEA-COMP:9603"/>
        <dbReference type="ChEBI" id="CHEBI:15378"/>
        <dbReference type="ChEBI" id="CHEBI:58405"/>
        <dbReference type="ChEBI" id="CHEBI:60033"/>
        <dbReference type="ChEBI" id="CHEBI:78435"/>
        <dbReference type="EC" id="2.4.99.28"/>
    </reaction>
</comment>
<gene>
    <name evidence="23" type="primary">ftsW</name>
    <name evidence="23" type="ORF">DF223_00285</name>
</gene>
<evidence type="ECO:0000256" key="7">
    <source>
        <dbReference type="ARBA" id="ARBA00022692"/>
    </source>
</evidence>
<keyword evidence="5" id="KW-0328">Glycosyltransferase</keyword>
<evidence type="ECO:0000256" key="3">
    <source>
        <dbReference type="ARBA" id="ARBA00022475"/>
    </source>
</evidence>
<comment type="caution">
    <text evidence="23">The sequence shown here is derived from an EMBL/GenBank/DDBJ whole genome shotgun (WGS) entry which is preliminary data.</text>
</comment>
<dbReference type="NCBIfam" id="TIGR02614">
    <property type="entry name" value="ftsW"/>
    <property type="match status" value="1"/>
</dbReference>
<keyword evidence="11 22" id="KW-0472">Membrane</keyword>
<dbReference type="PROSITE" id="PS00428">
    <property type="entry name" value="FTSW_RODA_SPOVE"/>
    <property type="match status" value="1"/>
</dbReference>
<sequence>MTAPPTDRPRSEETGARSTRVRLGAQIRPESSSYLLVLCTTVFLVGVGLVMVLSSSSVDSFLDNKGFFGGFWKQATYALIGIPLMLVISRIPVRFWKKWAWLALFGALILQLLVFTPLGISEGGNRNWIAIGPINGQPSELLKLALAVWLGFILGKKINLLSDWKHALIPVVPVSALALGLVLGGKDLGTVVIMAGIVIGAMFFANLKLRFVLVPVLAGIALFTVMALISPNRMARILTFLDEECADYENLCWQPLHGTWALANGGVFGLGLGNSREKYSWLPAASNDYIFAIIGEELGLIGATVVLLMFVLLAVSFVRVIRASTDPFVRITTGAILVWIIGQAFVNIGVVLRLLPVLGVPLPFISAGGTALLTSLCAVGIVLSFAREQAAKPRFTQAGEFYTR</sequence>
<evidence type="ECO:0000256" key="1">
    <source>
        <dbReference type="ARBA" id="ARBA00004651"/>
    </source>
</evidence>
<dbReference type="GO" id="GO:0032153">
    <property type="term" value="C:cell division site"/>
    <property type="evidence" value="ECO:0007669"/>
    <property type="project" value="TreeGrafter"/>
</dbReference>
<dbReference type="GO" id="GO:0005886">
    <property type="term" value="C:plasma membrane"/>
    <property type="evidence" value="ECO:0007669"/>
    <property type="project" value="UniProtKB-SubCell"/>
</dbReference>
<evidence type="ECO:0000313" key="23">
    <source>
        <dbReference type="EMBL" id="PWC07841.1"/>
    </source>
</evidence>
<evidence type="ECO:0000256" key="2">
    <source>
        <dbReference type="ARBA" id="ARBA00004752"/>
    </source>
</evidence>
<dbReference type="Pfam" id="PF01098">
    <property type="entry name" value="FTSW_RODA_SPOVE"/>
    <property type="match status" value="1"/>
</dbReference>
<dbReference type="RefSeq" id="WP_108961819.1">
    <property type="nucleotide sequence ID" value="NZ_QEFB01000001.1"/>
</dbReference>
<dbReference type="InterPro" id="IPR013437">
    <property type="entry name" value="FtsW"/>
</dbReference>
<feature type="transmembrane region" description="Helical" evidence="22">
    <location>
        <begin position="74"/>
        <end position="93"/>
    </location>
</feature>
<dbReference type="Proteomes" id="UP000244962">
    <property type="component" value="Unassembled WGS sequence"/>
</dbReference>
<evidence type="ECO:0000256" key="6">
    <source>
        <dbReference type="ARBA" id="ARBA00022679"/>
    </source>
</evidence>
<keyword evidence="4" id="KW-0132">Cell division</keyword>
<dbReference type="GO" id="GO:0051301">
    <property type="term" value="P:cell division"/>
    <property type="evidence" value="ECO:0007669"/>
    <property type="project" value="UniProtKB-KW"/>
</dbReference>
<evidence type="ECO:0000256" key="12">
    <source>
        <dbReference type="ARBA" id="ARBA00023306"/>
    </source>
</evidence>
<keyword evidence="12" id="KW-0131">Cell cycle</keyword>
<comment type="subcellular location">
    <subcellularLocation>
        <location evidence="1">Cell membrane</location>
        <topology evidence="1">Multi-pass membrane protein</topology>
    </subcellularLocation>
</comment>
<dbReference type="AlphaFoldDB" id="A0A2U1TG31"/>
<organism evidence="23 24">
    <name type="scientific">Mycetocola zhujimingii</name>
    <dbReference type="NCBI Taxonomy" id="2079792"/>
    <lineage>
        <taxon>Bacteria</taxon>
        <taxon>Bacillati</taxon>
        <taxon>Actinomycetota</taxon>
        <taxon>Actinomycetes</taxon>
        <taxon>Micrococcales</taxon>
        <taxon>Microbacteriaceae</taxon>
        <taxon>Mycetocola</taxon>
    </lineage>
</organism>
<dbReference type="GO" id="GO:0071555">
    <property type="term" value="P:cell wall organization"/>
    <property type="evidence" value="ECO:0007669"/>
    <property type="project" value="UniProtKB-KW"/>
</dbReference>
<evidence type="ECO:0000256" key="18">
    <source>
        <dbReference type="ARBA" id="ARBA00041418"/>
    </source>
</evidence>
<name>A0A2U1TG31_9MICO</name>